<comment type="caution">
    <text evidence="2">The sequence shown here is derived from an EMBL/GenBank/DDBJ whole genome shotgun (WGS) entry which is preliminary data.</text>
</comment>
<feature type="signal peptide" evidence="1">
    <location>
        <begin position="1"/>
        <end position="28"/>
    </location>
</feature>
<dbReference type="RefSeq" id="WP_189822451.1">
    <property type="nucleotide sequence ID" value="NZ_BMVC01000002.1"/>
</dbReference>
<keyword evidence="1" id="KW-0732">Signal</keyword>
<gene>
    <name evidence="2" type="ORF">GCM10010334_12670</name>
</gene>
<evidence type="ECO:0000313" key="2">
    <source>
        <dbReference type="EMBL" id="GHC83501.1"/>
    </source>
</evidence>
<sequence length="370" mass="38621">MKRRTVRTSVAATAACFALYGNQAGALAQIPAHIVPGIDEPTDTWGTVVADVPGQADSWVVRLNGIAALPNKPMLEARYPAVEGAGELNTAGEDIADLNIGRAPFGKSSTHYARALGEQIPGEKQDSPVVKSVGSAYADAGGGSLDVRVPHTMQESEGEKPPVIGAALTAFQVSALAKAGKPVALTSRINGGALYIGEKQIADLGKITGVNEKVVFPGSSERLPLAVATVNEMVTTDEKGQPTATPDKAATSGYVNAVHISILGPEIADITIGHAAVLRKAPEKEKAALRAAAVPASAMLRGGTFPPFGPPPGVPVDDKGIPKGKEIDNRWWVFVKLTEAWDAVTGAVKAGFDWMVHGVQNAWSWVTSWF</sequence>
<proteinExistence type="predicted"/>
<feature type="chain" id="PRO_5037433883" evidence="1">
    <location>
        <begin position="29"/>
        <end position="370"/>
    </location>
</feature>
<accession>A0A919C8L8</accession>
<name>A0A919C8L8_9ACTN</name>
<reference evidence="2" key="1">
    <citation type="journal article" date="2014" name="Int. J. Syst. Evol. Microbiol.">
        <title>Complete genome sequence of Corynebacterium casei LMG S-19264T (=DSM 44701T), isolated from a smear-ripened cheese.</title>
        <authorList>
            <consortium name="US DOE Joint Genome Institute (JGI-PGF)"/>
            <person name="Walter F."/>
            <person name="Albersmeier A."/>
            <person name="Kalinowski J."/>
            <person name="Ruckert C."/>
        </authorList>
    </citation>
    <scope>NUCLEOTIDE SEQUENCE</scope>
    <source>
        <strain evidence="2">JCM 4637</strain>
    </source>
</reference>
<dbReference type="Proteomes" id="UP000638353">
    <property type="component" value="Unassembled WGS sequence"/>
</dbReference>
<protein>
    <submittedName>
        <fullName evidence="2">Uncharacterized protein</fullName>
    </submittedName>
</protein>
<organism evidence="2 3">
    <name type="scientific">Streptomyces finlayi</name>
    <dbReference type="NCBI Taxonomy" id="67296"/>
    <lineage>
        <taxon>Bacteria</taxon>
        <taxon>Bacillati</taxon>
        <taxon>Actinomycetota</taxon>
        <taxon>Actinomycetes</taxon>
        <taxon>Kitasatosporales</taxon>
        <taxon>Streptomycetaceae</taxon>
        <taxon>Streptomyces</taxon>
    </lineage>
</organism>
<evidence type="ECO:0000313" key="3">
    <source>
        <dbReference type="Proteomes" id="UP000638353"/>
    </source>
</evidence>
<dbReference type="EMBL" id="BMVC01000002">
    <property type="protein sequence ID" value="GHC83501.1"/>
    <property type="molecule type" value="Genomic_DNA"/>
</dbReference>
<reference evidence="2" key="2">
    <citation type="submission" date="2020-09" db="EMBL/GenBank/DDBJ databases">
        <authorList>
            <person name="Sun Q."/>
            <person name="Ohkuma M."/>
        </authorList>
    </citation>
    <scope>NUCLEOTIDE SEQUENCE</scope>
    <source>
        <strain evidence="2">JCM 4637</strain>
    </source>
</reference>
<evidence type="ECO:0000256" key="1">
    <source>
        <dbReference type="SAM" id="SignalP"/>
    </source>
</evidence>
<dbReference type="AlphaFoldDB" id="A0A919C8L8"/>